<dbReference type="InterPro" id="IPR011991">
    <property type="entry name" value="ArsR-like_HTH"/>
</dbReference>
<dbReference type="CDD" id="cd00090">
    <property type="entry name" value="HTH_ARSR"/>
    <property type="match status" value="1"/>
</dbReference>
<protein>
    <submittedName>
        <fullName evidence="1">Helix-turn-helix domain-containing protein</fullName>
    </submittedName>
</protein>
<dbReference type="InterPro" id="IPR036390">
    <property type="entry name" value="WH_DNA-bd_sf"/>
</dbReference>
<sequence>MTDESGSTEERLAALEERVRALEARWAEDATSAPEAADLAERFWVLRGLRQRMPADAGGLVYAGVLRDAATPVEWQYGHSSEELLALESPDAESTADRLAALGSPVRLRLLREVLNGVTSAAELASLDSMGTKGQVYHHVRILTAAGWLRSVGRGALEVPPARVIPLLLALAAAR</sequence>
<reference evidence="1 2" key="2">
    <citation type="submission" date="2022-06" db="EMBL/GenBank/DDBJ databases">
        <title>Genomic Encyclopedia of Type Strains, Phase I: the one thousand microbial genomes (KMG-I) project.</title>
        <authorList>
            <person name="Kyrpides N."/>
        </authorList>
    </citation>
    <scope>NUCLEOTIDE SEQUENCE [LARGE SCALE GENOMIC DNA]</scope>
    <source>
        <strain evidence="1 2">DSM 43889</strain>
    </source>
</reference>
<reference evidence="1 2" key="1">
    <citation type="submission" date="2013-07" db="EMBL/GenBank/DDBJ databases">
        <authorList>
            <consortium name="DOE Joint Genome Institute"/>
            <person name="Reeve W."/>
            <person name="Huntemann M."/>
            <person name="Han J."/>
            <person name="Chen A."/>
            <person name="Kyrpides N."/>
            <person name="Mavromatis K."/>
            <person name="Markowitz V."/>
            <person name="Palaniappan K."/>
            <person name="Ivanova N."/>
            <person name="Schaumberg A."/>
            <person name="Pati A."/>
            <person name="Liolios K."/>
            <person name="Nordberg H.P."/>
            <person name="Cantor M.N."/>
            <person name="Hua S.X."/>
            <person name="Woyke T."/>
        </authorList>
    </citation>
    <scope>NUCLEOTIDE SEQUENCE [LARGE SCALE GENOMIC DNA]</scope>
    <source>
        <strain evidence="1 2">DSM 43889</strain>
    </source>
</reference>
<name>A0ABT1JED7_ACTCY</name>
<dbReference type="EMBL" id="AUBJ02000001">
    <property type="protein sequence ID" value="MCP2330860.1"/>
    <property type="molecule type" value="Genomic_DNA"/>
</dbReference>
<comment type="caution">
    <text evidence="1">The sequence shown here is derived from an EMBL/GenBank/DDBJ whole genome shotgun (WGS) entry which is preliminary data.</text>
</comment>
<dbReference type="Gene3D" id="1.10.10.10">
    <property type="entry name" value="Winged helix-like DNA-binding domain superfamily/Winged helix DNA-binding domain"/>
    <property type="match status" value="1"/>
</dbReference>
<proteinExistence type="predicted"/>
<dbReference type="Proteomes" id="UP000791080">
    <property type="component" value="Unassembled WGS sequence"/>
</dbReference>
<dbReference type="SUPFAM" id="SSF46785">
    <property type="entry name" value="Winged helix' DNA-binding domain"/>
    <property type="match status" value="1"/>
</dbReference>
<dbReference type="InterPro" id="IPR036388">
    <property type="entry name" value="WH-like_DNA-bd_sf"/>
</dbReference>
<accession>A0ABT1JED7</accession>
<gene>
    <name evidence="1" type="ORF">G443_001130</name>
</gene>
<evidence type="ECO:0000313" key="2">
    <source>
        <dbReference type="Proteomes" id="UP000791080"/>
    </source>
</evidence>
<dbReference type="RefSeq" id="WP_030107093.1">
    <property type="nucleotide sequence ID" value="NZ_AUBJ02000001.1"/>
</dbReference>
<organism evidence="1 2">
    <name type="scientific">Actinoalloteichus caeruleus DSM 43889</name>
    <dbReference type="NCBI Taxonomy" id="1120930"/>
    <lineage>
        <taxon>Bacteria</taxon>
        <taxon>Bacillati</taxon>
        <taxon>Actinomycetota</taxon>
        <taxon>Actinomycetes</taxon>
        <taxon>Pseudonocardiales</taxon>
        <taxon>Pseudonocardiaceae</taxon>
        <taxon>Actinoalloteichus</taxon>
        <taxon>Actinoalloteichus cyanogriseus</taxon>
    </lineage>
</organism>
<keyword evidence="2" id="KW-1185">Reference proteome</keyword>
<evidence type="ECO:0000313" key="1">
    <source>
        <dbReference type="EMBL" id="MCP2330860.1"/>
    </source>
</evidence>